<dbReference type="Pfam" id="PF14265">
    <property type="entry name" value="DUF4355"/>
    <property type="match status" value="1"/>
</dbReference>
<reference evidence="3 4" key="1">
    <citation type="submission" date="2023-03" db="EMBL/GenBank/DDBJ databases">
        <authorList>
            <person name="Shen W."/>
            <person name="Cai J."/>
        </authorList>
    </citation>
    <scope>NUCLEOTIDE SEQUENCE [LARGE SCALE GENOMIC DNA]</scope>
    <source>
        <strain evidence="3 4">Y59</strain>
    </source>
</reference>
<feature type="coiled-coil region" evidence="1">
    <location>
        <begin position="67"/>
        <end position="113"/>
    </location>
</feature>
<name>A0ABU3FLD4_9ENTE</name>
<comment type="caution">
    <text evidence="3">The sequence shown here is derived from an EMBL/GenBank/DDBJ whole genome shotgun (WGS) entry which is preliminary data.</text>
</comment>
<sequence>MKKLNLMSMDLQFFAADTGSEGAQAEPNPSEVEFSPDNLTEEQLATIKEKFGFKTDDDVDSIVKSKHTRWQKELDAQKAEAEKLAKMNADEKAEHERKQLEAKIAELEQRENQRGLAKEASKMLTASQVRADEMLVNLLVREDADQTKVAVNAFVEYMKEEKRQWEIERNTGSTPKKTTGKTEIDPFDAVVAKY</sequence>
<evidence type="ECO:0000256" key="2">
    <source>
        <dbReference type="SAM" id="MobiDB-lite"/>
    </source>
</evidence>
<protein>
    <submittedName>
        <fullName evidence="3">DUF4355 domain-containing protein</fullName>
    </submittedName>
</protein>
<organism evidence="3 4">
    <name type="scientific">Enterococcus pseudoavium</name>
    <dbReference type="NCBI Taxonomy" id="44007"/>
    <lineage>
        <taxon>Bacteria</taxon>
        <taxon>Bacillati</taxon>
        <taxon>Bacillota</taxon>
        <taxon>Bacilli</taxon>
        <taxon>Lactobacillales</taxon>
        <taxon>Enterococcaceae</taxon>
        <taxon>Enterococcus</taxon>
    </lineage>
</organism>
<feature type="region of interest" description="Disordered" evidence="2">
    <location>
        <begin position="166"/>
        <end position="187"/>
    </location>
</feature>
<dbReference type="RefSeq" id="WP_311816188.1">
    <property type="nucleotide sequence ID" value="NZ_JARQAZ010000020.1"/>
</dbReference>
<gene>
    <name evidence="3" type="ORF">P7H46_13800</name>
</gene>
<proteinExistence type="predicted"/>
<keyword evidence="1" id="KW-0175">Coiled coil</keyword>
<evidence type="ECO:0000313" key="4">
    <source>
        <dbReference type="Proteomes" id="UP001269061"/>
    </source>
</evidence>
<evidence type="ECO:0000313" key="3">
    <source>
        <dbReference type="EMBL" id="MDT2771886.1"/>
    </source>
</evidence>
<feature type="region of interest" description="Disordered" evidence="2">
    <location>
        <begin position="17"/>
        <end position="36"/>
    </location>
</feature>
<keyword evidence="4" id="KW-1185">Reference proteome</keyword>
<evidence type="ECO:0000256" key="1">
    <source>
        <dbReference type="SAM" id="Coils"/>
    </source>
</evidence>
<dbReference type="Proteomes" id="UP001269061">
    <property type="component" value="Unassembled WGS sequence"/>
</dbReference>
<dbReference type="EMBL" id="JARQAZ010000020">
    <property type="protein sequence ID" value="MDT2771886.1"/>
    <property type="molecule type" value="Genomic_DNA"/>
</dbReference>
<dbReference type="InterPro" id="IPR025580">
    <property type="entry name" value="Gp46"/>
</dbReference>
<accession>A0ABU3FLD4</accession>